<comment type="caution">
    <text evidence="3">The sequence shown here is derived from an EMBL/GenBank/DDBJ whole genome shotgun (WGS) entry which is preliminary data.</text>
</comment>
<dbReference type="AlphaFoldDB" id="A0A815C7X6"/>
<gene>
    <name evidence="3" type="ORF">XAT740_LOCUS27847</name>
</gene>
<evidence type="ECO:0000313" key="3">
    <source>
        <dbReference type="EMBL" id="CAF1281592.1"/>
    </source>
</evidence>
<keyword evidence="2" id="KW-0732">Signal</keyword>
<dbReference type="Gene3D" id="3.60.10.10">
    <property type="entry name" value="Endonuclease/exonuclease/phosphatase"/>
    <property type="match status" value="1"/>
</dbReference>
<keyword evidence="4" id="KW-1185">Reference proteome</keyword>
<dbReference type="SUPFAM" id="SSF56219">
    <property type="entry name" value="DNase I-like"/>
    <property type="match status" value="1"/>
</dbReference>
<dbReference type="GO" id="GO:0004767">
    <property type="term" value="F:sphingomyelin phosphodiesterase activity"/>
    <property type="evidence" value="ECO:0007669"/>
    <property type="project" value="UniProtKB-EC"/>
</dbReference>
<proteinExistence type="predicted"/>
<feature type="chain" id="PRO_5032745119" description="sphingomyelin phosphodiesterase" evidence="2">
    <location>
        <begin position="18"/>
        <end position="188"/>
    </location>
</feature>
<reference evidence="3" key="1">
    <citation type="submission" date="2021-02" db="EMBL/GenBank/DDBJ databases">
        <authorList>
            <person name="Nowell W R."/>
        </authorList>
    </citation>
    <scope>NUCLEOTIDE SEQUENCE</scope>
</reference>
<feature type="signal peptide" evidence="2">
    <location>
        <begin position="1"/>
        <end position="17"/>
    </location>
</feature>
<organism evidence="3 4">
    <name type="scientific">Adineta ricciae</name>
    <name type="common">Rotifer</name>
    <dbReference type="NCBI Taxonomy" id="249248"/>
    <lineage>
        <taxon>Eukaryota</taxon>
        <taxon>Metazoa</taxon>
        <taxon>Spiralia</taxon>
        <taxon>Gnathifera</taxon>
        <taxon>Rotifera</taxon>
        <taxon>Eurotatoria</taxon>
        <taxon>Bdelloidea</taxon>
        <taxon>Adinetida</taxon>
        <taxon>Adinetidae</taxon>
        <taxon>Adineta</taxon>
    </lineage>
</organism>
<feature type="non-terminal residue" evidence="3">
    <location>
        <position position="188"/>
    </location>
</feature>
<sequence length="188" mass="21620">MKRLLLLALLIVCQYKADENDTSQIVLMSYNVMFVPSLLVLERDQVTRARLLARSQFIRESDILCLAEVFQPKPSQILLDSLSDTYPYSTPILGDEDDDGYWDETWNREIGRSSFKFLSGGLTILSKWPIIYAAQYFYRHTCSGHTFVRSGFIYARILYGKHDIPIHIIGTHLQPSDHSGCYLSSEEE</sequence>
<name>A0A815C7X6_ADIRI</name>
<evidence type="ECO:0000313" key="4">
    <source>
        <dbReference type="Proteomes" id="UP000663828"/>
    </source>
</evidence>
<dbReference type="InterPro" id="IPR038772">
    <property type="entry name" value="Sph/SMPD2-like"/>
</dbReference>
<dbReference type="Proteomes" id="UP000663828">
    <property type="component" value="Unassembled WGS sequence"/>
</dbReference>
<dbReference type="PANTHER" id="PTHR16320">
    <property type="entry name" value="SPHINGOMYELINASE FAMILY MEMBER"/>
    <property type="match status" value="1"/>
</dbReference>
<dbReference type="EMBL" id="CAJNOR010002347">
    <property type="protein sequence ID" value="CAF1281592.1"/>
    <property type="molecule type" value="Genomic_DNA"/>
</dbReference>
<protein>
    <recommendedName>
        <fullName evidence="1">sphingomyelin phosphodiesterase</fullName>
        <ecNumber evidence="1">3.1.4.12</ecNumber>
    </recommendedName>
</protein>
<dbReference type="EC" id="3.1.4.12" evidence="1"/>
<evidence type="ECO:0000256" key="1">
    <source>
        <dbReference type="ARBA" id="ARBA00012369"/>
    </source>
</evidence>
<dbReference type="PANTHER" id="PTHR16320:SF23">
    <property type="entry name" value="SPHINGOMYELINASE C 1"/>
    <property type="match status" value="1"/>
</dbReference>
<accession>A0A815C7X6</accession>
<evidence type="ECO:0000256" key="2">
    <source>
        <dbReference type="SAM" id="SignalP"/>
    </source>
</evidence>
<dbReference type="InterPro" id="IPR036691">
    <property type="entry name" value="Endo/exonu/phosph_ase_sf"/>
</dbReference>